<dbReference type="PANTHER" id="PTHR21256">
    <property type="entry name" value="HISTIDINOL DEHYDROGENASE HDH"/>
    <property type="match status" value="1"/>
</dbReference>
<comment type="cofactor">
    <cofactor evidence="12">
        <name>Zn(2+)</name>
        <dbReference type="ChEBI" id="CHEBI:29105"/>
    </cofactor>
    <text evidence="12">Binds 1 zinc ion per subunit.</text>
</comment>
<dbReference type="RefSeq" id="WP_343923104.1">
    <property type="nucleotide sequence ID" value="NZ_BAAAKW010000016.1"/>
</dbReference>
<dbReference type="InterPro" id="IPR016161">
    <property type="entry name" value="Ald_DH/histidinol_DH"/>
</dbReference>
<keyword evidence="9 12" id="KW-0520">NAD</keyword>
<dbReference type="CDD" id="cd06572">
    <property type="entry name" value="Histidinol_dh"/>
    <property type="match status" value="1"/>
</dbReference>
<feature type="active site" description="Proton acceptor" evidence="12">
    <location>
        <position position="334"/>
    </location>
</feature>
<evidence type="ECO:0000256" key="12">
    <source>
        <dbReference type="HAMAP-Rule" id="MF_01024"/>
    </source>
</evidence>
<reference evidence="16" key="1">
    <citation type="journal article" date="2019" name="Int. J. Syst. Evol. Microbiol.">
        <title>The Global Catalogue of Microorganisms (GCM) 10K type strain sequencing project: providing services to taxonomists for standard genome sequencing and annotation.</title>
        <authorList>
            <consortium name="The Broad Institute Genomics Platform"/>
            <consortium name="The Broad Institute Genome Sequencing Center for Infectious Disease"/>
            <person name="Wu L."/>
            <person name="Ma J."/>
        </authorList>
    </citation>
    <scope>NUCLEOTIDE SEQUENCE [LARGE SCALE GENOMIC DNA]</scope>
    <source>
        <strain evidence="16">JCM 12762</strain>
    </source>
</reference>
<evidence type="ECO:0000256" key="4">
    <source>
        <dbReference type="ARBA" id="ARBA00012965"/>
    </source>
</evidence>
<dbReference type="HAMAP" id="MF_01024">
    <property type="entry name" value="HisD"/>
    <property type="match status" value="1"/>
</dbReference>
<dbReference type="InterPro" id="IPR001692">
    <property type="entry name" value="Histidinol_DH_CS"/>
</dbReference>
<evidence type="ECO:0000313" key="15">
    <source>
        <dbReference type="EMBL" id="GAA1209985.1"/>
    </source>
</evidence>
<protein>
    <recommendedName>
        <fullName evidence="5 12">Histidinol dehydrogenase</fullName>
        <shortName evidence="12">HDH</shortName>
        <ecNumber evidence="4 12">1.1.1.23</ecNumber>
    </recommendedName>
</protein>
<feature type="binding site" evidence="12">
    <location>
        <position position="267"/>
    </location>
    <ligand>
        <name>Zn(2+)</name>
        <dbReference type="ChEBI" id="CHEBI:29105"/>
    </ligand>
</feature>
<dbReference type="PRINTS" id="PR00083">
    <property type="entry name" value="HOLDHDRGNASE"/>
</dbReference>
<feature type="binding site" evidence="12">
    <location>
        <position position="367"/>
    </location>
    <ligand>
        <name>substrate</name>
    </ligand>
</feature>
<proteinExistence type="inferred from homology"/>
<evidence type="ECO:0000256" key="7">
    <source>
        <dbReference type="ARBA" id="ARBA00022833"/>
    </source>
</evidence>
<evidence type="ECO:0000256" key="13">
    <source>
        <dbReference type="PIRNR" id="PIRNR000099"/>
    </source>
</evidence>
<evidence type="ECO:0000256" key="8">
    <source>
        <dbReference type="ARBA" id="ARBA00023002"/>
    </source>
</evidence>
<dbReference type="NCBIfam" id="TIGR00069">
    <property type="entry name" value="hisD"/>
    <property type="match status" value="1"/>
</dbReference>
<feature type="binding site" evidence="12">
    <location>
        <position position="426"/>
    </location>
    <ligand>
        <name>substrate</name>
    </ligand>
</feature>
<feature type="active site" description="Proton acceptor" evidence="12">
    <location>
        <position position="333"/>
    </location>
</feature>
<comment type="caution">
    <text evidence="12">Lacks conserved residue(s) required for the propagation of feature annotation.</text>
</comment>
<accession>A0ABP4G1F1</accession>
<keyword evidence="8 12" id="KW-0560">Oxidoreductase</keyword>
<feature type="binding site" evidence="12">
    <location>
        <position position="264"/>
    </location>
    <ligand>
        <name>Zn(2+)</name>
        <dbReference type="ChEBI" id="CHEBI:29105"/>
    </ligand>
</feature>
<evidence type="ECO:0000256" key="1">
    <source>
        <dbReference type="ARBA" id="ARBA00003850"/>
    </source>
</evidence>
<dbReference type="SUPFAM" id="SSF53720">
    <property type="entry name" value="ALDH-like"/>
    <property type="match status" value="1"/>
</dbReference>
<dbReference type="InterPro" id="IPR022695">
    <property type="entry name" value="Histidinol_DH_monofunct"/>
</dbReference>
<sequence>MSLNTIDLRAATLSRAELSRVIPRAQMDVSAASAAAIQLIDDVRERGEQALLDQAERLDRVLPDRVRIHADEITRATRALEPAVREALELAIDRVRTASKAQVPPPIMTELGDGAEIVQRWQPVNRVGLYVPGGKAVYPSSVIMNVVPAQVAGVSSVALASPPQRLFGGAVHPTILGAAGLLGVDEVYAMGGAGAIGAFAYGIPDLGLDPVDMITGPGNVYVAAAKRAVRGMVGIDSEAGPTEILIIADADADPRLVAADLLSQAEHDELAAAVLVTDSEELADAVRIELAKQLAATSHSVRAGTALEGQQSAIVLVSDMVAAAALSNAYGPEHLEIQTEEPGTVLDMIDNAGAIFLGAQSPVSLGDYLAGSNHVLPTGGQSRFSSGLGAYTFLRPQQVIRYSHDALQALEPHIAALSAAEHLPAHGAAVSARFPDH</sequence>
<feature type="binding site" evidence="12">
    <location>
        <position position="426"/>
    </location>
    <ligand>
        <name>Zn(2+)</name>
        <dbReference type="ChEBI" id="CHEBI:29105"/>
    </ligand>
</feature>
<keyword evidence="16" id="KW-1185">Reference proteome</keyword>
<comment type="catalytic activity">
    <reaction evidence="11 12">
        <text>L-histidinol + 2 NAD(+) + H2O = L-histidine + 2 NADH + 3 H(+)</text>
        <dbReference type="Rhea" id="RHEA:20641"/>
        <dbReference type="ChEBI" id="CHEBI:15377"/>
        <dbReference type="ChEBI" id="CHEBI:15378"/>
        <dbReference type="ChEBI" id="CHEBI:57540"/>
        <dbReference type="ChEBI" id="CHEBI:57595"/>
        <dbReference type="ChEBI" id="CHEBI:57699"/>
        <dbReference type="ChEBI" id="CHEBI:57945"/>
        <dbReference type="EC" id="1.1.1.23"/>
    </reaction>
</comment>
<organism evidence="15 16">
    <name type="scientific">Rhodoglobus aureus</name>
    <dbReference type="NCBI Taxonomy" id="191497"/>
    <lineage>
        <taxon>Bacteria</taxon>
        <taxon>Bacillati</taxon>
        <taxon>Actinomycetota</taxon>
        <taxon>Actinomycetes</taxon>
        <taxon>Micrococcales</taxon>
        <taxon>Microbacteriaceae</taxon>
        <taxon>Rhodoglobus</taxon>
    </lineage>
</organism>
<feature type="binding site" evidence="12">
    <location>
        <position position="367"/>
    </location>
    <ligand>
        <name>Zn(2+)</name>
        <dbReference type="ChEBI" id="CHEBI:29105"/>
    </ligand>
</feature>
<comment type="function">
    <text evidence="1 12">Catalyzes the sequential NAD-dependent oxidations of L-histidinol to L-histidinaldehyde and then to L-histidine.</text>
</comment>
<comment type="pathway">
    <text evidence="2 12">Amino-acid biosynthesis; L-histidine biosynthesis; L-histidine from 5-phospho-alpha-D-ribose 1-diphosphate: step 9/9.</text>
</comment>
<keyword evidence="12" id="KW-0028">Amino-acid biosynthesis</keyword>
<dbReference type="Gene3D" id="3.40.50.1980">
    <property type="entry name" value="Nitrogenase molybdenum iron protein domain"/>
    <property type="match status" value="2"/>
</dbReference>
<feature type="binding site" evidence="12">
    <location>
        <position position="334"/>
    </location>
    <ligand>
        <name>substrate</name>
    </ligand>
</feature>
<dbReference type="PIRSF" id="PIRSF000099">
    <property type="entry name" value="Histidinol_dh"/>
    <property type="match status" value="1"/>
</dbReference>
<dbReference type="PANTHER" id="PTHR21256:SF2">
    <property type="entry name" value="HISTIDINE BIOSYNTHESIS TRIFUNCTIONAL PROTEIN"/>
    <property type="match status" value="1"/>
</dbReference>
<dbReference type="InterPro" id="IPR012131">
    <property type="entry name" value="Hstdl_DH"/>
</dbReference>
<evidence type="ECO:0000256" key="3">
    <source>
        <dbReference type="ARBA" id="ARBA00010178"/>
    </source>
</evidence>
<name>A0ABP4G1F1_9MICO</name>
<comment type="similarity">
    <text evidence="3 12 13 14">Belongs to the histidinol dehydrogenase family.</text>
</comment>
<dbReference type="EMBL" id="BAAAKW010000016">
    <property type="protein sequence ID" value="GAA1209985.1"/>
    <property type="molecule type" value="Genomic_DNA"/>
</dbReference>
<keyword evidence="7 12" id="KW-0862">Zinc</keyword>
<dbReference type="Pfam" id="PF00815">
    <property type="entry name" value="Histidinol_dh"/>
    <property type="match status" value="1"/>
</dbReference>
<gene>
    <name evidence="12 15" type="primary">hisD</name>
    <name evidence="15" type="ORF">GCM10009655_06350</name>
</gene>
<feature type="binding site" evidence="12">
    <location>
        <position position="421"/>
    </location>
    <ligand>
        <name>substrate</name>
    </ligand>
</feature>
<evidence type="ECO:0000256" key="9">
    <source>
        <dbReference type="ARBA" id="ARBA00023027"/>
    </source>
</evidence>
<evidence type="ECO:0000256" key="14">
    <source>
        <dbReference type="RuleBase" id="RU004175"/>
    </source>
</evidence>
<evidence type="ECO:0000256" key="5">
    <source>
        <dbReference type="ARBA" id="ARBA00016531"/>
    </source>
</evidence>
<dbReference type="Gene3D" id="1.20.5.1300">
    <property type="match status" value="1"/>
</dbReference>
<evidence type="ECO:0000256" key="6">
    <source>
        <dbReference type="ARBA" id="ARBA00022723"/>
    </source>
</evidence>
<keyword evidence="6 12" id="KW-0479">Metal-binding</keyword>
<keyword evidence="10 12" id="KW-0368">Histidine biosynthesis</keyword>
<feature type="binding site" evidence="12">
    <location>
        <position position="264"/>
    </location>
    <ligand>
        <name>substrate</name>
    </ligand>
</feature>
<evidence type="ECO:0000256" key="2">
    <source>
        <dbReference type="ARBA" id="ARBA00004940"/>
    </source>
</evidence>
<evidence type="ECO:0000313" key="16">
    <source>
        <dbReference type="Proteomes" id="UP001500943"/>
    </source>
</evidence>
<feature type="binding site" evidence="12">
    <location>
        <position position="242"/>
    </location>
    <ligand>
        <name>substrate</name>
    </ligand>
</feature>
<feature type="binding site" evidence="12">
    <location>
        <position position="267"/>
    </location>
    <ligand>
        <name>substrate</name>
    </ligand>
</feature>
<dbReference type="Proteomes" id="UP001500943">
    <property type="component" value="Unassembled WGS sequence"/>
</dbReference>
<evidence type="ECO:0000256" key="10">
    <source>
        <dbReference type="ARBA" id="ARBA00023102"/>
    </source>
</evidence>
<comment type="caution">
    <text evidence="15">The sequence shown here is derived from an EMBL/GenBank/DDBJ whole genome shotgun (WGS) entry which is preliminary data.</text>
</comment>
<dbReference type="PROSITE" id="PS00611">
    <property type="entry name" value="HISOL_DEHYDROGENASE"/>
    <property type="match status" value="1"/>
</dbReference>
<evidence type="ECO:0000256" key="11">
    <source>
        <dbReference type="ARBA" id="ARBA00049489"/>
    </source>
</evidence>
<dbReference type="EC" id="1.1.1.23" evidence="4 12"/>